<organism evidence="7 8">
    <name type="scientific">Haloprofundus marisrubri</name>
    <dbReference type="NCBI Taxonomy" id="1514971"/>
    <lineage>
        <taxon>Archaea</taxon>
        <taxon>Methanobacteriati</taxon>
        <taxon>Methanobacteriota</taxon>
        <taxon>Stenosarchaea group</taxon>
        <taxon>Halobacteria</taxon>
        <taxon>Halobacteriales</taxon>
        <taxon>Haloferacaceae</taxon>
        <taxon>Haloprofundus</taxon>
    </lineage>
</organism>
<dbReference type="Gene3D" id="3.30.980.10">
    <property type="entry name" value="Threonyl-trna Synthetase, Chain A, domain 2"/>
    <property type="match status" value="1"/>
</dbReference>
<accession>A0A0W1R8X7</accession>
<dbReference type="SUPFAM" id="SSF50447">
    <property type="entry name" value="Translation proteins"/>
    <property type="match status" value="1"/>
</dbReference>
<dbReference type="GO" id="GO:0004813">
    <property type="term" value="F:alanine-tRNA ligase activity"/>
    <property type="evidence" value="ECO:0007669"/>
    <property type="project" value="InterPro"/>
</dbReference>
<dbReference type="OrthoDB" id="11392at2157"/>
<dbReference type="Pfam" id="PF01411">
    <property type="entry name" value="tRNA-synt_2c"/>
    <property type="match status" value="1"/>
</dbReference>
<dbReference type="GO" id="GO:0003676">
    <property type="term" value="F:nucleic acid binding"/>
    <property type="evidence" value="ECO:0007669"/>
    <property type="project" value="InterPro"/>
</dbReference>
<dbReference type="GO" id="GO:0005737">
    <property type="term" value="C:cytoplasm"/>
    <property type="evidence" value="ECO:0007669"/>
    <property type="project" value="UniProtKB-SubCell"/>
</dbReference>
<dbReference type="GO" id="GO:0046872">
    <property type="term" value="F:metal ion binding"/>
    <property type="evidence" value="ECO:0007669"/>
    <property type="project" value="UniProtKB-KW"/>
</dbReference>
<sequence length="253" mass="28395">MTELLYLDDTDTREFEARVERVLDDRVVLDRTAFYPTGGGQPNDTGTLVADANADGDSDGDGDTSTSETWTVTDVSKKDTVYHTLAGEPPAEGTTVTGRLDWDRRYAHMKYHTAQHLLSALLLSEYDAETTGNQLYADRAYLDCAYERFDDDDLADIESRLNDLVADAMPVRWYVMDRDEAEASLDPERTRLHLLPDSITEIRMVEIGPEDDPYDRTACAGTHVENTDELGTVEVTGRETKGGEKERVKFRLV</sequence>
<dbReference type="InterPro" id="IPR012947">
    <property type="entry name" value="tRNA_SAD"/>
</dbReference>
<dbReference type="Pfam" id="PF07973">
    <property type="entry name" value="tRNA_SAD"/>
    <property type="match status" value="1"/>
</dbReference>
<evidence type="ECO:0000313" key="8">
    <source>
        <dbReference type="Proteomes" id="UP000054387"/>
    </source>
</evidence>
<name>A0A0W1R8X7_9EURY</name>
<dbReference type="Gene3D" id="2.40.30.130">
    <property type="match status" value="1"/>
</dbReference>
<dbReference type="InterPro" id="IPR018164">
    <property type="entry name" value="Ala-tRNA-synth_IIc_N"/>
</dbReference>
<comment type="cofactor">
    <cofactor evidence="1">
        <name>Zn(2+)</name>
        <dbReference type="ChEBI" id="CHEBI:29105"/>
    </cofactor>
</comment>
<comment type="subcellular location">
    <subcellularLocation>
        <location evidence="2">Cytoplasm</location>
    </subcellularLocation>
</comment>
<dbReference type="InterPro" id="IPR051335">
    <property type="entry name" value="Alanyl-tRNA_Editing_Enzymes"/>
</dbReference>
<dbReference type="InterPro" id="IPR018165">
    <property type="entry name" value="Ala-tRNA-synth_IIc_core"/>
</dbReference>
<reference evidence="7 8" key="1">
    <citation type="submission" date="2015-12" db="EMBL/GenBank/DDBJ databases">
        <title>Haloprofundus marisrubri gen. nov., sp. nov., an extremely halophilic archaeon isolated from the Discovery deep brine-seawater interface in the Red Sea.</title>
        <authorList>
            <person name="Zhang G."/>
            <person name="Stingl U."/>
            <person name="Rashid M."/>
        </authorList>
    </citation>
    <scope>NUCLEOTIDE SEQUENCE [LARGE SCALE GENOMIC DNA]</scope>
    <source>
        <strain evidence="7 8">SB9</strain>
    </source>
</reference>
<dbReference type="EMBL" id="LOPU01000018">
    <property type="protein sequence ID" value="KTG09819.1"/>
    <property type="molecule type" value="Genomic_DNA"/>
</dbReference>
<dbReference type="STRING" id="1514971.AUR64_09315"/>
<dbReference type="AlphaFoldDB" id="A0A0W1R8X7"/>
<dbReference type="InterPro" id="IPR018163">
    <property type="entry name" value="Thr/Ala-tRNA-synth_IIc_edit"/>
</dbReference>
<dbReference type="InterPro" id="IPR009000">
    <property type="entry name" value="Transl_B-barrel_sf"/>
</dbReference>
<dbReference type="PROSITE" id="PS50860">
    <property type="entry name" value="AA_TRNA_LIGASE_II_ALA"/>
    <property type="match status" value="1"/>
</dbReference>
<evidence type="ECO:0000256" key="1">
    <source>
        <dbReference type="ARBA" id="ARBA00001947"/>
    </source>
</evidence>
<evidence type="ECO:0000256" key="4">
    <source>
        <dbReference type="ARBA" id="ARBA00022833"/>
    </source>
</evidence>
<evidence type="ECO:0000256" key="2">
    <source>
        <dbReference type="ARBA" id="ARBA00004496"/>
    </source>
</evidence>
<evidence type="ECO:0000256" key="5">
    <source>
        <dbReference type="SAM" id="MobiDB-lite"/>
    </source>
</evidence>
<comment type="caution">
    <text evidence="7">The sequence shown here is derived from an EMBL/GenBank/DDBJ whole genome shotgun (WGS) entry which is preliminary data.</text>
</comment>
<keyword evidence="4" id="KW-0862">Zinc</keyword>
<feature type="region of interest" description="Disordered" evidence="5">
    <location>
        <begin position="33"/>
        <end position="69"/>
    </location>
</feature>
<dbReference type="PANTHER" id="PTHR43462">
    <property type="entry name" value="ALANYL-TRNA EDITING PROTEIN"/>
    <property type="match status" value="1"/>
</dbReference>
<dbReference type="Proteomes" id="UP000054387">
    <property type="component" value="Unassembled WGS sequence"/>
</dbReference>
<dbReference type="SUPFAM" id="SSF55186">
    <property type="entry name" value="ThrRS/AlaRS common domain"/>
    <property type="match status" value="1"/>
</dbReference>
<dbReference type="PANTHER" id="PTHR43462:SF1">
    <property type="entry name" value="ALANYL-TRNA EDITING PROTEIN AARSD1"/>
    <property type="match status" value="1"/>
</dbReference>
<feature type="domain" description="Alanyl-transfer RNA synthetases family profile" evidence="6">
    <location>
        <begin position="1"/>
        <end position="253"/>
    </location>
</feature>
<dbReference type="GO" id="GO:0005524">
    <property type="term" value="F:ATP binding"/>
    <property type="evidence" value="ECO:0007669"/>
    <property type="project" value="InterPro"/>
</dbReference>
<dbReference type="GO" id="GO:0002161">
    <property type="term" value="F:aminoacyl-tRNA deacylase activity"/>
    <property type="evidence" value="ECO:0007669"/>
    <property type="project" value="UniProtKB-ARBA"/>
</dbReference>
<keyword evidence="8" id="KW-1185">Reference proteome</keyword>
<proteinExistence type="predicted"/>
<evidence type="ECO:0000256" key="3">
    <source>
        <dbReference type="ARBA" id="ARBA00022723"/>
    </source>
</evidence>
<dbReference type="SMART" id="SM00863">
    <property type="entry name" value="tRNA_SAD"/>
    <property type="match status" value="1"/>
</dbReference>
<dbReference type="GO" id="GO:0006419">
    <property type="term" value="P:alanyl-tRNA aminoacylation"/>
    <property type="evidence" value="ECO:0007669"/>
    <property type="project" value="InterPro"/>
</dbReference>
<gene>
    <name evidence="7" type="ORF">AUR64_09315</name>
</gene>
<protein>
    <submittedName>
        <fullName evidence="7">Alanyl-tRNA editing protein</fullName>
    </submittedName>
</protein>
<dbReference type="RefSeq" id="WP_058581174.1">
    <property type="nucleotide sequence ID" value="NZ_LOPU01000018.1"/>
</dbReference>
<evidence type="ECO:0000313" key="7">
    <source>
        <dbReference type="EMBL" id="KTG09819.1"/>
    </source>
</evidence>
<evidence type="ECO:0000259" key="6">
    <source>
        <dbReference type="PROSITE" id="PS50860"/>
    </source>
</evidence>
<keyword evidence="3" id="KW-0479">Metal-binding</keyword>